<dbReference type="RefSeq" id="WP_127164349.1">
    <property type="nucleotide sequence ID" value="NZ_CP029822.1"/>
</dbReference>
<evidence type="ECO:0000313" key="2">
    <source>
        <dbReference type="Proteomes" id="UP000273143"/>
    </source>
</evidence>
<dbReference type="KEGG" id="emo:DM558_12890"/>
<dbReference type="EMBL" id="CP029822">
    <property type="protein sequence ID" value="AZS51611.1"/>
    <property type="molecule type" value="Genomic_DNA"/>
</dbReference>
<keyword evidence="2" id="KW-1185">Reference proteome</keyword>
<protein>
    <submittedName>
        <fullName evidence="1">Uncharacterized protein</fullName>
    </submittedName>
</protein>
<reference evidence="2" key="1">
    <citation type="submission" date="2018-06" db="EMBL/GenBank/DDBJ databases">
        <title>Complete genome of Pseudomonas insecticola strain QZS01.</title>
        <authorList>
            <person name="Wang J."/>
            <person name="Su Q."/>
        </authorList>
    </citation>
    <scope>NUCLEOTIDE SEQUENCE [LARGE SCALE GENOMIC DNA]</scope>
    <source>
        <strain evidence="2">QZS01</strain>
    </source>
</reference>
<proteinExistence type="predicted"/>
<evidence type="ECO:0000313" key="1">
    <source>
        <dbReference type="EMBL" id="AZS51611.1"/>
    </source>
</evidence>
<name>A0A451EP91_9GAMM</name>
<sequence length="189" mass="20552">MRKQQQGSTLFVALVILAVLLIFCLTAIKSQLLSSNYNTSVQLNILSENASVSAINEAFQAAYNKTIEITDSDDCYKGAVTENKVLACPITPKYALPSPSTGSNSIVRNARQYGLGSNTIGYLSEQPRWYIVAGCNTQGYSTSGINSCDTKGVGDYLVKMFSVGPNPSTDAQESDFGYIYTVEYSYVRK</sequence>
<dbReference type="Proteomes" id="UP000273143">
    <property type="component" value="Chromosome"/>
</dbReference>
<gene>
    <name evidence="1" type="ORF">DM558_12890</name>
</gene>
<dbReference type="AlphaFoldDB" id="A0A451EP91"/>
<accession>A0A451EP91</accession>
<organism evidence="1 2">
    <name type="scientific">Entomomonas moraniae</name>
    <dbReference type="NCBI Taxonomy" id="2213226"/>
    <lineage>
        <taxon>Bacteria</taxon>
        <taxon>Pseudomonadati</taxon>
        <taxon>Pseudomonadota</taxon>
        <taxon>Gammaproteobacteria</taxon>
        <taxon>Pseudomonadales</taxon>
        <taxon>Pseudomonadaceae</taxon>
        <taxon>Entomomonas</taxon>
    </lineage>
</organism>